<gene>
    <name evidence="2" type="ORF">BaRGS_00018017</name>
</gene>
<evidence type="ECO:0000256" key="1">
    <source>
        <dbReference type="SAM" id="MobiDB-lite"/>
    </source>
</evidence>
<accession>A0ABD0KV36</accession>
<reference evidence="2 3" key="1">
    <citation type="journal article" date="2023" name="Sci. Data">
        <title>Genome assembly of the Korean intertidal mud-creeper Batillaria attramentaria.</title>
        <authorList>
            <person name="Patra A.K."/>
            <person name="Ho P.T."/>
            <person name="Jun S."/>
            <person name="Lee S.J."/>
            <person name="Kim Y."/>
            <person name="Won Y.J."/>
        </authorList>
    </citation>
    <scope>NUCLEOTIDE SEQUENCE [LARGE SCALE GENOMIC DNA]</scope>
    <source>
        <strain evidence="2">Wonlab-2016</strain>
    </source>
</reference>
<sequence length="241" mass="26901">IGRLRGVLPGYGSPSMKRCMLGWRKVAEREAHPRENGCRALGLILSPNSRRVGVPVRELEEGEKKKDASPKGHNPAVKTATSCRQVDYAVRCQGVFGWGGEGDEALAVVADETRQRRSPRKRNTERPLADCVWRKLNTVSLATWMAGFNVFPFRPPLLGSPRGVGHEQDADKGSLADISCLRGRRQQGRGLKQQGRRLGPVPIRLRYRDRDTDDDSYGNVVKLYVFVSAPTNQKKRSTKIK</sequence>
<feature type="compositionally biased region" description="Basic and acidic residues" evidence="1">
    <location>
        <begin position="58"/>
        <end position="70"/>
    </location>
</feature>
<keyword evidence="3" id="KW-1185">Reference proteome</keyword>
<name>A0ABD0KV36_9CAEN</name>
<feature type="non-terminal residue" evidence="2">
    <location>
        <position position="1"/>
    </location>
</feature>
<protein>
    <submittedName>
        <fullName evidence="2">Uncharacterized protein</fullName>
    </submittedName>
</protein>
<evidence type="ECO:0000313" key="2">
    <source>
        <dbReference type="EMBL" id="KAK7490788.1"/>
    </source>
</evidence>
<comment type="caution">
    <text evidence="2">The sequence shown here is derived from an EMBL/GenBank/DDBJ whole genome shotgun (WGS) entry which is preliminary data.</text>
</comment>
<dbReference type="EMBL" id="JACVVK020000123">
    <property type="protein sequence ID" value="KAK7490788.1"/>
    <property type="molecule type" value="Genomic_DNA"/>
</dbReference>
<proteinExistence type="predicted"/>
<feature type="region of interest" description="Disordered" evidence="1">
    <location>
        <begin position="58"/>
        <end position="78"/>
    </location>
</feature>
<evidence type="ECO:0000313" key="3">
    <source>
        <dbReference type="Proteomes" id="UP001519460"/>
    </source>
</evidence>
<dbReference type="AlphaFoldDB" id="A0ABD0KV36"/>
<organism evidence="2 3">
    <name type="scientific">Batillaria attramentaria</name>
    <dbReference type="NCBI Taxonomy" id="370345"/>
    <lineage>
        <taxon>Eukaryota</taxon>
        <taxon>Metazoa</taxon>
        <taxon>Spiralia</taxon>
        <taxon>Lophotrochozoa</taxon>
        <taxon>Mollusca</taxon>
        <taxon>Gastropoda</taxon>
        <taxon>Caenogastropoda</taxon>
        <taxon>Sorbeoconcha</taxon>
        <taxon>Cerithioidea</taxon>
        <taxon>Batillariidae</taxon>
        <taxon>Batillaria</taxon>
    </lineage>
</organism>
<dbReference type="Proteomes" id="UP001519460">
    <property type="component" value="Unassembled WGS sequence"/>
</dbReference>
<feature type="non-terminal residue" evidence="2">
    <location>
        <position position="241"/>
    </location>
</feature>